<keyword evidence="4 6" id="KW-1133">Transmembrane helix</keyword>
<comment type="subcellular location">
    <subcellularLocation>
        <location evidence="1">Membrane</location>
        <topology evidence="1">Multi-pass membrane protein</topology>
    </subcellularLocation>
</comment>
<dbReference type="EMBL" id="JAKMXF010000210">
    <property type="protein sequence ID" value="KAI6655066.1"/>
    <property type="molecule type" value="Genomic_DNA"/>
</dbReference>
<dbReference type="Gene3D" id="1.20.140.140">
    <property type="entry name" value="Calcium release-activated calcium channel protein Orai"/>
    <property type="match status" value="1"/>
</dbReference>
<evidence type="ECO:0000313" key="7">
    <source>
        <dbReference type="EMBL" id="KAI6655066.1"/>
    </source>
</evidence>
<organism evidence="7 8">
    <name type="scientific">Oopsacas minuta</name>
    <dbReference type="NCBI Taxonomy" id="111878"/>
    <lineage>
        <taxon>Eukaryota</taxon>
        <taxon>Metazoa</taxon>
        <taxon>Porifera</taxon>
        <taxon>Hexactinellida</taxon>
        <taxon>Hexasterophora</taxon>
        <taxon>Lyssacinosida</taxon>
        <taxon>Leucopsacidae</taxon>
        <taxon>Oopsacas</taxon>
    </lineage>
</organism>
<feature type="transmembrane region" description="Helical" evidence="6">
    <location>
        <begin position="123"/>
        <end position="147"/>
    </location>
</feature>
<evidence type="ECO:0000256" key="1">
    <source>
        <dbReference type="ARBA" id="ARBA00004141"/>
    </source>
</evidence>
<reference evidence="7 8" key="1">
    <citation type="journal article" date="2023" name="BMC Biol.">
        <title>The compact genome of the sponge Oopsacas minuta (Hexactinellida) is lacking key metazoan core genes.</title>
        <authorList>
            <person name="Santini S."/>
            <person name="Schenkelaars Q."/>
            <person name="Jourda C."/>
            <person name="Duchesne M."/>
            <person name="Belahbib H."/>
            <person name="Rocher C."/>
            <person name="Selva M."/>
            <person name="Riesgo A."/>
            <person name="Vervoort M."/>
            <person name="Leys S.P."/>
            <person name="Kodjabachian L."/>
            <person name="Le Bivic A."/>
            <person name="Borchiellini C."/>
            <person name="Claverie J.M."/>
            <person name="Renard E."/>
        </authorList>
    </citation>
    <scope>NUCLEOTIDE SEQUENCE [LARGE SCALE GENOMIC DNA]</scope>
    <source>
        <strain evidence="7">SPO-2</strain>
    </source>
</reference>
<proteinExistence type="inferred from homology"/>
<dbReference type="PANTHER" id="PTHR31501">
    <property type="entry name" value="CALCIUM RELEASE-ACTIVATED CALCIUM CHANNEL PROTEIN 1"/>
    <property type="match status" value="1"/>
</dbReference>
<keyword evidence="5 6" id="KW-0472">Membrane</keyword>
<evidence type="ECO:0000256" key="5">
    <source>
        <dbReference type="ARBA" id="ARBA00023136"/>
    </source>
</evidence>
<dbReference type="Pfam" id="PF07856">
    <property type="entry name" value="Orai-1"/>
    <property type="match status" value="1"/>
</dbReference>
<evidence type="ECO:0000256" key="3">
    <source>
        <dbReference type="ARBA" id="ARBA00022692"/>
    </source>
</evidence>
<evidence type="ECO:0000256" key="2">
    <source>
        <dbReference type="ARBA" id="ARBA00008062"/>
    </source>
</evidence>
<dbReference type="GO" id="GO:0015279">
    <property type="term" value="F:store-operated calcium channel activity"/>
    <property type="evidence" value="ECO:0007669"/>
    <property type="project" value="TreeGrafter"/>
</dbReference>
<name>A0AAV7K2E0_9METZ</name>
<dbReference type="GO" id="GO:0016020">
    <property type="term" value="C:membrane"/>
    <property type="evidence" value="ECO:0007669"/>
    <property type="project" value="UniProtKB-SubCell"/>
</dbReference>
<dbReference type="PANTHER" id="PTHR31501:SF7">
    <property type="entry name" value="CALCIUM RELEASE-ACTIVATED CALCIUM CHANNEL PROTEIN 1"/>
    <property type="match status" value="1"/>
</dbReference>
<protein>
    <submittedName>
        <fullName evidence="7">Calcium release-activated calcium channel protein 1-like</fullName>
    </submittedName>
</protein>
<evidence type="ECO:0000256" key="6">
    <source>
        <dbReference type="SAM" id="Phobius"/>
    </source>
</evidence>
<gene>
    <name evidence="7" type="ORF">LOD99_2355</name>
</gene>
<evidence type="ECO:0000313" key="8">
    <source>
        <dbReference type="Proteomes" id="UP001165289"/>
    </source>
</evidence>
<evidence type="ECO:0000256" key="4">
    <source>
        <dbReference type="ARBA" id="ARBA00022989"/>
    </source>
</evidence>
<sequence length="289" mass="32972">MAENQINYENTAKWMELHISRNKLKTTSKISALLAGFAMVALIELSIQEYKNDKGIDSIYALTLYGIVTSVLIFLHIYSLMVSTCILPDLDYIATYEHTPRLGDFLIRTSPHKKYSTYVHVSWLFSNVLGNLCLLLDLLLILFIKFYPTNHSEHSNSNSTIPYNDNKFDPHYAPLICSVIVLGTLVFVYILSSLHILKIKVTHHTGTFGTRINEIQDDFSKLFRTFQRQTSTSYSVEKDSVSSDSKTHPEEMNRILPKNDSRILLSLDSKSQLLTLQESPLDQNNTLSK</sequence>
<dbReference type="InterPro" id="IPR038350">
    <property type="entry name" value="Orai_sf"/>
</dbReference>
<comment type="similarity">
    <text evidence="2">Belongs to the Orai family.</text>
</comment>
<keyword evidence="8" id="KW-1185">Reference proteome</keyword>
<dbReference type="InterPro" id="IPR012446">
    <property type="entry name" value="CRAC_channel"/>
</dbReference>
<feature type="transmembrane region" description="Helical" evidence="6">
    <location>
        <begin position="30"/>
        <end position="47"/>
    </location>
</feature>
<dbReference type="GO" id="GO:0002115">
    <property type="term" value="P:store-operated calcium entry"/>
    <property type="evidence" value="ECO:0007669"/>
    <property type="project" value="TreeGrafter"/>
</dbReference>
<accession>A0AAV7K2E0</accession>
<keyword evidence="3 6" id="KW-0812">Transmembrane</keyword>
<comment type="caution">
    <text evidence="7">The sequence shown here is derived from an EMBL/GenBank/DDBJ whole genome shotgun (WGS) entry which is preliminary data.</text>
</comment>
<dbReference type="AlphaFoldDB" id="A0AAV7K2E0"/>
<feature type="transmembrane region" description="Helical" evidence="6">
    <location>
        <begin position="59"/>
        <end position="78"/>
    </location>
</feature>
<dbReference type="Proteomes" id="UP001165289">
    <property type="component" value="Unassembled WGS sequence"/>
</dbReference>
<feature type="transmembrane region" description="Helical" evidence="6">
    <location>
        <begin position="172"/>
        <end position="191"/>
    </location>
</feature>